<dbReference type="PRINTS" id="PR00085">
    <property type="entry name" value="THFDHDRGNASE"/>
</dbReference>
<dbReference type="AlphaFoldDB" id="A0A1H8Y5H4"/>
<dbReference type="FunFam" id="3.40.50.10860:FF:000005">
    <property type="entry name" value="C-1-tetrahydrofolate synthase, cytoplasmic, putative"/>
    <property type="match status" value="1"/>
</dbReference>
<evidence type="ECO:0000256" key="9">
    <source>
        <dbReference type="ARBA" id="ARBA00023102"/>
    </source>
</evidence>
<reference evidence="15 16" key="1">
    <citation type="submission" date="2016-10" db="EMBL/GenBank/DDBJ databases">
        <authorList>
            <person name="de Groot N.N."/>
        </authorList>
    </citation>
    <scope>NUCLEOTIDE SEQUENCE [LARGE SCALE GENOMIC DNA]</scope>
    <source>
        <strain evidence="15 16">DSM 13305</strain>
    </source>
</reference>
<comment type="subunit">
    <text evidence="2 12">Homodimer.</text>
</comment>
<name>A0A1H8Y5H4_9FIRM</name>
<keyword evidence="9 12" id="KW-0368">Histidine biosynthesis</keyword>
<comment type="catalytic activity">
    <reaction evidence="12">
        <text>(6R)-5,10-methylene-5,6,7,8-tetrahydrofolate + NADP(+) = (6R)-5,10-methenyltetrahydrofolate + NADPH</text>
        <dbReference type="Rhea" id="RHEA:22812"/>
        <dbReference type="ChEBI" id="CHEBI:15636"/>
        <dbReference type="ChEBI" id="CHEBI:57455"/>
        <dbReference type="ChEBI" id="CHEBI:57783"/>
        <dbReference type="ChEBI" id="CHEBI:58349"/>
        <dbReference type="EC" id="1.5.1.5"/>
    </reaction>
</comment>
<dbReference type="GO" id="GO:0006164">
    <property type="term" value="P:purine nucleotide biosynthetic process"/>
    <property type="evidence" value="ECO:0007669"/>
    <property type="project" value="UniProtKB-KW"/>
</dbReference>
<evidence type="ECO:0000256" key="7">
    <source>
        <dbReference type="ARBA" id="ARBA00022857"/>
    </source>
</evidence>
<feature type="binding site" evidence="12">
    <location>
        <position position="234"/>
    </location>
    <ligand>
        <name>NADP(+)</name>
        <dbReference type="ChEBI" id="CHEBI:58349"/>
    </ligand>
</feature>
<dbReference type="Gene3D" id="3.40.50.10860">
    <property type="entry name" value="Leucine Dehydrogenase, chain A, domain 1"/>
    <property type="match status" value="1"/>
</dbReference>
<dbReference type="STRING" id="112903.SAMN04490178_14318"/>
<comment type="function">
    <text evidence="12">Catalyzes the oxidation of 5,10-methylenetetrahydrofolate to 5,10-methenyltetrahydrofolate and then the hydrolysis of 5,10-methenyltetrahydrofolate to 10-formyltetrahydrofolate.</text>
</comment>
<feature type="binding site" evidence="12">
    <location>
        <begin position="168"/>
        <end position="170"/>
    </location>
    <ligand>
        <name>NADP(+)</name>
        <dbReference type="ChEBI" id="CHEBI:58349"/>
    </ligand>
</feature>
<dbReference type="RefSeq" id="WP_091752288.1">
    <property type="nucleotide sequence ID" value="NZ_FODY01000043.1"/>
</dbReference>
<keyword evidence="11 12" id="KW-0511">Multifunctional enzyme</keyword>
<dbReference type="GO" id="GO:0004488">
    <property type="term" value="F:methylenetetrahydrofolate dehydrogenase (NADP+) activity"/>
    <property type="evidence" value="ECO:0007669"/>
    <property type="project" value="UniProtKB-UniRule"/>
</dbReference>
<evidence type="ECO:0000313" key="15">
    <source>
        <dbReference type="EMBL" id="SEP47243.1"/>
    </source>
</evidence>
<evidence type="ECO:0000256" key="4">
    <source>
        <dbReference type="ARBA" id="ARBA00022605"/>
    </source>
</evidence>
<comment type="catalytic activity">
    <reaction evidence="12">
        <text>(6R)-5,10-methenyltetrahydrofolate + H2O = (6R)-10-formyltetrahydrofolate + H(+)</text>
        <dbReference type="Rhea" id="RHEA:23700"/>
        <dbReference type="ChEBI" id="CHEBI:15377"/>
        <dbReference type="ChEBI" id="CHEBI:15378"/>
        <dbReference type="ChEBI" id="CHEBI:57455"/>
        <dbReference type="ChEBI" id="CHEBI:195366"/>
        <dbReference type="EC" id="3.5.4.9"/>
    </reaction>
</comment>
<dbReference type="NCBIfam" id="NF010783">
    <property type="entry name" value="PRK14186.1"/>
    <property type="match status" value="1"/>
</dbReference>
<evidence type="ECO:0000313" key="16">
    <source>
        <dbReference type="Proteomes" id="UP000198847"/>
    </source>
</evidence>
<dbReference type="SUPFAM" id="SSF53223">
    <property type="entry name" value="Aminoacid dehydrogenase-like, N-terminal domain"/>
    <property type="match status" value="1"/>
</dbReference>
<dbReference type="EMBL" id="FODY01000043">
    <property type="protein sequence ID" value="SEP47243.1"/>
    <property type="molecule type" value="Genomic_DNA"/>
</dbReference>
<keyword evidence="3 12" id="KW-0554">One-carbon metabolism</keyword>
<dbReference type="InterPro" id="IPR046346">
    <property type="entry name" value="Aminoacid_DH-like_N_sf"/>
</dbReference>
<gene>
    <name evidence="12" type="primary">folD</name>
    <name evidence="15" type="ORF">SAMN04490178_14318</name>
</gene>
<dbReference type="HAMAP" id="MF_01576">
    <property type="entry name" value="THF_DHG_CYH"/>
    <property type="match status" value="1"/>
</dbReference>
<comment type="pathway">
    <text evidence="1 12">One-carbon metabolism; tetrahydrofolate interconversion.</text>
</comment>
<dbReference type="Gene3D" id="3.40.50.720">
    <property type="entry name" value="NAD(P)-binding Rossmann-like Domain"/>
    <property type="match status" value="1"/>
</dbReference>
<evidence type="ECO:0000259" key="14">
    <source>
        <dbReference type="Pfam" id="PF02882"/>
    </source>
</evidence>
<evidence type="ECO:0000256" key="8">
    <source>
        <dbReference type="ARBA" id="ARBA00023002"/>
    </source>
</evidence>
<dbReference type="FunFam" id="3.40.50.720:FF:000094">
    <property type="entry name" value="Bifunctional protein FolD"/>
    <property type="match status" value="1"/>
</dbReference>
<keyword evidence="7 12" id="KW-0521">NADP</keyword>
<dbReference type="CDD" id="cd01080">
    <property type="entry name" value="NAD_bind_m-THF_DH_Cyclohyd"/>
    <property type="match status" value="1"/>
</dbReference>
<dbReference type="PANTHER" id="PTHR48099:SF5">
    <property type="entry name" value="C-1-TETRAHYDROFOLATE SYNTHASE, CYTOPLASMIC"/>
    <property type="match status" value="1"/>
</dbReference>
<protein>
    <recommendedName>
        <fullName evidence="12">Bifunctional protein FolD</fullName>
    </recommendedName>
    <domain>
        <recommendedName>
            <fullName evidence="12">Methylenetetrahydrofolate dehydrogenase</fullName>
            <ecNumber evidence="12">1.5.1.5</ecNumber>
        </recommendedName>
    </domain>
    <domain>
        <recommendedName>
            <fullName evidence="12">Methenyltetrahydrofolate cyclohydrolase</fullName>
            <ecNumber evidence="12">3.5.4.9</ecNumber>
        </recommendedName>
    </domain>
</protein>
<dbReference type="InterPro" id="IPR036291">
    <property type="entry name" value="NAD(P)-bd_dom_sf"/>
</dbReference>
<feature type="domain" description="Tetrahydrofolate dehydrogenase/cyclohydrolase catalytic" evidence="13">
    <location>
        <begin position="6"/>
        <end position="123"/>
    </location>
</feature>
<dbReference type="PANTHER" id="PTHR48099">
    <property type="entry name" value="C-1-TETRAHYDROFOLATE SYNTHASE, CYTOPLASMIC-RELATED"/>
    <property type="match status" value="1"/>
</dbReference>
<dbReference type="Proteomes" id="UP000198847">
    <property type="component" value="Unassembled WGS sequence"/>
</dbReference>
<evidence type="ECO:0000256" key="1">
    <source>
        <dbReference type="ARBA" id="ARBA00004777"/>
    </source>
</evidence>
<evidence type="ECO:0000256" key="5">
    <source>
        <dbReference type="ARBA" id="ARBA00022755"/>
    </source>
</evidence>
<evidence type="ECO:0000256" key="11">
    <source>
        <dbReference type="ARBA" id="ARBA00023268"/>
    </source>
</evidence>
<feature type="domain" description="Tetrahydrofolate dehydrogenase/cyclohydrolase NAD(P)-binding" evidence="14">
    <location>
        <begin position="142"/>
        <end position="284"/>
    </location>
</feature>
<keyword evidence="4 12" id="KW-0028">Amino-acid biosynthesis</keyword>
<evidence type="ECO:0000256" key="10">
    <source>
        <dbReference type="ARBA" id="ARBA00023167"/>
    </source>
</evidence>
<dbReference type="InterPro" id="IPR020630">
    <property type="entry name" value="THF_DH/CycHdrlase_cat_dom"/>
</dbReference>
<keyword evidence="10 12" id="KW-0486">Methionine biosynthesis</keyword>
<dbReference type="EC" id="1.5.1.5" evidence="12"/>
<sequence length="289" mass="31181">MSAQLLDGKFFASQIKEETRRKIEILKQQYDITPGLTVVIVGENPASQIYVANKHKTSLELGVNSQVIRLPEQVSKEELLTVIAGLNQDPAVHGILVQLPLPEHIKPYESEILEAIQPVKDVDGFHPVNVGKLATGQEELVPCTPHGCIRLLELADLPIKGKRAVVLGRSNIVGKPMFHLLLARHATVTVCHSRTQDLAAITREADILVAAIGKPKFVTGDMVKPGAVVIDVGINRVGDKKIVGDVDFDAVKEVASAITPVPGGVGVLTIAMLLYNTVKAAQIQHKVQV</sequence>
<evidence type="ECO:0000256" key="3">
    <source>
        <dbReference type="ARBA" id="ARBA00022563"/>
    </source>
</evidence>
<dbReference type="InterPro" id="IPR000672">
    <property type="entry name" value="THF_DH/CycHdrlase"/>
</dbReference>
<dbReference type="GO" id="GO:0004477">
    <property type="term" value="F:methenyltetrahydrofolate cyclohydrolase activity"/>
    <property type="evidence" value="ECO:0007669"/>
    <property type="project" value="UniProtKB-UniRule"/>
</dbReference>
<comment type="caution">
    <text evidence="12">Lacks conserved residue(s) required for the propagation of feature annotation.</text>
</comment>
<dbReference type="Pfam" id="PF02882">
    <property type="entry name" value="THF_DHG_CYH_C"/>
    <property type="match status" value="1"/>
</dbReference>
<evidence type="ECO:0000256" key="6">
    <source>
        <dbReference type="ARBA" id="ARBA00022801"/>
    </source>
</evidence>
<evidence type="ECO:0000256" key="2">
    <source>
        <dbReference type="ARBA" id="ARBA00011738"/>
    </source>
</evidence>
<dbReference type="GO" id="GO:0000105">
    <property type="term" value="P:L-histidine biosynthetic process"/>
    <property type="evidence" value="ECO:0007669"/>
    <property type="project" value="UniProtKB-KW"/>
</dbReference>
<evidence type="ECO:0000256" key="12">
    <source>
        <dbReference type="HAMAP-Rule" id="MF_01576"/>
    </source>
</evidence>
<dbReference type="SUPFAM" id="SSF51735">
    <property type="entry name" value="NAD(P)-binding Rossmann-fold domains"/>
    <property type="match status" value="1"/>
</dbReference>
<keyword evidence="8 12" id="KW-0560">Oxidoreductase</keyword>
<dbReference type="GO" id="GO:0009086">
    <property type="term" value="P:methionine biosynthetic process"/>
    <property type="evidence" value="ECO:0007669"/>
    <property type="project" value="UniProtKB-KW"/>
</dbReference>
<keyword evidence="6 12" id="KW-0378">Hydrolase</keyword>
<dbReference type="NCBIfam" id="NF008058">
    <property type="entry name" value="PRK10792.1"/>
    <property type="match status" value="1"/>
</dbReference>
<keyword evidence="16" id="KW-1185">Reference proteome</keyword>
<keyword evidence="5 12" id="KW-0658">Purine biosynthesis</keyword>
<dbReference type="UniPathway" id="UPA00193"/>
<evidence type="ECO:0000259" key="13">
    <source>
        <dbReference type="Pfam" id="PF00763"/>
    </source>
</evidence>
<dbReference type="OrthoDB" id="9803580at2"/>
<dbReference type="Pfam" id="PF00763">
    <property type="entry name" value="THF_DHG_CYH"/>
    <property type="match status" value="1"/>
</dbReference>
<dbReference type="GO" id="GO:0005829">
    <property type="term" value="C:cytosol"/>
    <property type="evidence" value="ECO:0007669"/>
    <property type="project" value="TreeGrafter"/>
</dbReference>
<dbReference type="InterPro" id="IPR020631">
    <property type="entry name" value="THF_DH/CycHdrlase_NAD-bd_dom"/>
</dbReference>
<comment type="similarity">
    <text evidence="12">Belongs to the tetrahydrofolate dehydrogenase/cyclohydrolase family.</text>
</comment>
<accession>A0A1H8Y5H4</accession>
<dbReference type="GO" id="GO:0035999">
    <property type="term" value="P:tetrahydrofolate interconversion"/>
    <property type="evidence" value="ECO:0007669"/>
    <property type="project" value="UniProtKB-UniRule"/>
</dbReference>
<organism evidence="15 16">
    <name type="scientific">Propionispora vibrioides</name>
    <dbReference type="NCBI Taxonomy" id="112903"/>
    <lineage>
        <taxon>Bacteria</taxon>
        <taxon>Bacillati</taxon>
        <taxon>Bacillota</taxon>
        <taxon>Negativicutes</taxon>
        <taxon>Selenomonadales</taxon>
        <taxon>Sporomusaceae</taxon>
        <taxon>Propionispora</taxon>
    </lineage>
</organism>
<proteinExistence type="inferred from homology"/>
<dbReference type="EC" id="3.5.4.9" evidence="12"/>